<dbReference type="InterPro" id="IPR007219">
    <property type="entry name" value="XnlR_reg_dom"/>
</dbReference>
<name>A0AAD6D157_9EURO</name>
<dbReference type="AlphaFoldDB" id="A0AAD6D157"/>
<keyword evidence="2" id="KW-0805">Transcription regulation</keyword>
<dbReference type="Pfam" id="PF04082">
    <property type="entry name" value="Fungal_trans"/>
    <property type="match status" value="1"/>
</dbReference>
<reference evidence="8 9" key="1">
    <citation type="journal article" date="2023" name="IMA Fungus">
        <title>Comparative genomic study of the Penicillium genus elucidates a diverse pangenome and 15 lateral gene transfer events.</title>
        <authorList>
            <person name="Petersen C."/>
            <person name="Sorensen T."/>
            <person name="Nielsen M.R."/>
            <person name="Sondergaard T.E."/>
            <person name="Sorensen J.L."/>
            <person name="Fitzpatrick D.A."/>
            <person name="Frisvad J.C."/>
            <person name="Nielsen K.L."/>
        </authorList>
    </citation>
    <scope>NUCLEOTIDE SEQUENCE [LARGE SCALE GENOMIC DNA]</scope>
    <source>
        <strain evidence="8 9">IBT 35679</strain>
    </source>
</reference>
<evidence type="ECO:0000256" key="1">
    <source>
        <dbReference type="ARBA" id="ARBA00004123"/>
    </source>
</evidence>
<dbReference type="GO" id="GO:0045944">
    <property type="term" value="P:positive regulation of transcription by RNA polymerase II"/>
    <property type="evidence" value="ECO:0007669"/>
    <property type="project" value="TreeGrafter"/>
</dbReference>
<comment type="subcellular location">
    <subcellularLocation>
        <location evidence="1">Nucleus</location>
    </subcellularLocation>
</comment>
<dbReference type="GO" id="GO:0008270">
    <property type="term" value="F:zinc ion binding"/>
    <property type="evidence" value="ECO:0007669"/>
    <property type="project" value="InterPro"/>
</dbReference>
<accession>A0AAD6D157</accession>
<organism evidence="8 9">
    <name type="scientific">Penicillium frequentans</name>
    <dbReference type="NCBI Taxonomy" id="3151616"/>
    <lineage>
        <taxon>Eukaryota</taxon>
        <taxon>Fungi</taxon>
        <taxon>Dikarya</taxon>
        <taxon>Ascomycota</taxon>
        <taxon>Pezizomycotina</taxon>
        <taxon>Eurotiomycetes</taxon>
        <taxon>Eurotiomycetidae</taxon>
        <taxon>Eurotiales</taxon>
        <taxon>Aspergillaceae</taxon>
        <taxon>Penicillium</taxon>
    </lineage>
</organism>
<evidence type="ECO:0000256" key="4">
    <source>
        <dbReference type="ARBA" id="ARBA00023163"/>
    </source>
</evidence>
<feature type="compositionally biased region" description="Polar residues" evidence="6">
    <location>
        <begin position="549"/>
        <end position="559"/>
    </location>
</feature>
<feature type="region of interest" description="Disordered" evidence="6">
    <location>
        <begin position="549"/>
        <end position="581"/>
    </location>
</feature>
<dbReference type="InterPro" id="IPR051711">
    <property type="entry name" value="Stress_Response_Reg"/>
</dbReference>
<gene>
    <name evidence="8" type="ORF">N7494_004700</name>
</gene>
<evidence type="ECO:0000256" key="2">
    <source>
        <dbReference type="ARBA" id="ARBA00023015"/>
    </source>
</evidence>
<keyword evidence="3" id="KW-0238">DNA-binding</keyword>
<dbReference type="CDD" id="cd12148">
    <property type="entry name" value="fungal_TF_MHR"/>
    <property type="match status" value="1"/>
</dbReference>
<feature type="domain" description="Xylanolytic transcriptional activator regulatory" evidence="7">
    <location>
        <begin position="128"/>
        <end position="368"/>
    </location>
</feature>
<proteinExistence type="predicted"/>
<dbReference type="PANTHER" id="PTHR47540">
    <property type="entry name" value="THIAMINE REPRESSIBLE GENES REGULATORY PROTEIN THI5"/>
    <property type="match status" value="1"/>
</dbReference>
<feature type="region of interest" description="Disordered" evidence="6">
    <location>
        <begin position="1"/>
        <end position="54"/>
    </location>
</feature>
<evidence type="ECO:0000313" key="8">
    <source>
        <dbReference type="EMBL" id="KAJ5547115.1"/>
    </source>
</evidence>
<dbReference type="EMBL" id="JAQIZZ010000003">
    <property type="protein sequence ID" value="KAJ5547115.1"/>
    <property type="molecule type" value="Genomic_DNA"/>
</dbReference>
<evidence type="ECO:0000259" key="7">
    <source>
        <dbReference type="Pfam" id="PF04082"/>
    </source>
</evidence>
<keyword evidence="5" id="KW-0539">Nucleus</keyword>
<evidence type="ECO:0000256" key="3">
    <source>
        <dbReference type="ARBA" id="ARBA00023125"/>
    </source>
</evidence>
<keyword evidence="4" id="KW-0804">Transcription</keyword>
<protein>
    <recommendedName>
        <fullName evidence="7">Xylanolytic transcriptional activator regulatory domain-containing protein</fullName>
    </recommendedName>
</protein>
<keyword evidence="9" id="KW-1185">Reference proteome</keyword>
<dbReference type="PANTHER" id="PTHR47540:SF3">
    <property type="entry name" value="ZN(II)2CYS6 TRANSCRIPTION FACTOR (EUROFUNG)"/>
    <property type="match status" value="1"/>
</dbReference>
<dbReference type="GO" id="GO:0005634">
    <property type="term" value="C:nucleus"/>
    <property type="evidence" value="ECO:0007669"/>
    <property type="project" value="UniProtKB-SubCell"/>
</dbReference>
<comment type="caution">
    <text evidence="8">The sequence shown here is derived from an EMBL/GenBank/DDBJ whole genome shotgun (WGS) entry which is preliminary data.</text>
</comment>
<evidence type="ECO:0000256" key="6">
    <source>
        <dbReference type="SAM" id="MobiDB-lite"/>
    </source>
</evidence>
<evidence type="ECO:0000256" key="5">
    <source>
        <dbReference type="ARBA" id="ARBA00023242"/>
    </source>
</evidence>
<dbReference type="Proteomes" id="UP001220324">
    <property type="component" value="Unassembled WGS sequence"/>
</dbReference>
<dbReference type="GO" id="GO:0006351">
    <property type="term" value="P:DNA-templated transcription"/>
    <property type="evidence" value="ECO:0007669"/>
    <property type="project" value="InterPro"/>
</dbReference>
<evidence type="ECO:0000313" key="9">
    <source>
        <dbReference type="Proteomes" id="UP001220324"/>
    </source>
</evidence>
<sequence length="651" mass="73146">MTCTYNVPYHRGSAARPPASTRQAETATGFRPPVSQPLPIGPSPALTNSSRDDPIDVGGQYRGPTSAHSFLDRAVRDFHHQQHGQPPFPSTPEDAYASIFSFGDRRAPQIPPSQIQWPTRIVVDQLVRRYFDFASPTYRILHQGTVENWVNLMFSQESATTPGPATAEVSSVSRAIILLQCAIASLSATPCPTNTQQQTDHLDWQKCEAYYQLAEQMLSKETGIPSLESAQARFLTVLYLLGTSRMNQAWFNFGQTVQLLMAIGVHRKQTRLDSPTNQYLSLILGRPRLIREEDIDQEYPSLINDENIGSTHSSSSRARNCLMDAPVCHAKLSRILARASQELYSIQPTEKTLEMDSMRTLLEQIKEWQSALPPLLGDSVCPSSLISIFQRQLTVIRLAHYHAIMFVTRPLLLWDFSEESENPVLKRSLLYCIATARKTLDLILELVQENQLLPTFWYTQYIAFNALSIAYIYIINSTKGRIPADWATEAETYESATQALAQTSLYDLAENTQYYLGRATEMNSLTWRYTVVLDALKSECHRHITGLTNVNKSQPTSIRPSRGPESNPRSRASLSAEASPENGITIEQSSLDWECSQQLLENPLNADLQTSAALYGIENLFPIMGPTEEPVLDFWPQLDRLPISLANYQNI</sequence>
<dbReference type="GO" id="GO:0043565">
    <property type="term" value="F:sequence-specific DNA binding"/>
    <property type="evidence" value="ECO:0007669"/>
    <property type="project" value="TreeGrafter"/>
</dbReference>